<organism evidence="12 13">
    <name type="scientific">Anaeromicropila populeti</name>
    <dbReference type="NCBI Taxonomy" id="37658"/>
    <lineage>
        <taxon>Bacteria</taxon>
        <taxon>Bacillati</taxon>
        <taxon>Bacillota</taxon>
        <taxon>Clostridia</taxon>
        <taxon>Lachnospirales</taxon>
        <taxon>Lachnospiraceae</taxon>
        <taxon>Anaeromicropila</taxon>
    </lineage>
</organism>
<dbReference type="InterPro" id="IPR012341">
    <property type="entry name" value="6hp_glycosidase-like_sf"/>
</dbReference>
<dbReference type="EC" id="3.2.1.4" evidence="8"/>
<comment type="catalytic activity">
    <reaction evidence="8">
        <text>Endohydrolysis of (1-&gt;4)-beta-D-glucosidic linkages in cellulose, lichenin and cereal beta-D-glucans.</text>
        <dbReference type="EC" id="3.2.1.4"/>
    </reaction>
</comment>
<evidence type="ECO:0000259" key="10">
    <source>
        <dbReference type="Pfam" id="PF00759"/>
    </source>
</evidence>
<dbReference type="InterPro" id="IPR013783">
    <property type="entry name" value="Ig-like_fold"/>
</dbReference>
<dbReference type="CDD" id="cd02850">
    <property type="entry name" value="E_set_Cellulase_N"/>
    <property type="match status" value="1"/>
</dbReference>
<keyword evidence="13" id="KW-1185">Reference proteome</keyword>
<evidence type="ECO:0000313" key="12">
    <source>
        <dbReference type="EMBL" id="SFR63654.1"/>
    </source>
</evidence>
<keyword evidence="8" id="KW-0732">Signal</keyword>
<accession>A0A1I6IAJ9</accession>
<dbReference type="InterPro" id="IPR014756">
    <property type="entry name" value="Ig_E-set"/>
</dbReference>
<dbReference type="GO" id="GO:0030245">
    <property type="term" value="P:cellulose catabolic process"/>
    <property type="evidence" value="ECO:0007669"/>
    <property type="project" value="UniProtKB-KW"/>
</dbReference>
<dbReference type="InterPro" id="IPR004197">
    <property type="entry name" value="Cellulase_Ig-like"/>
</dbReference>
<keyword evidence="3 8" id="KW-0136">Cellulose degradation</keyword>
<dbReference type="STRING" id="37658.SAMN05661086_00612"/>
<dbReference type="OrthoDB" id="9758662at2"/>
<dbReference type="Pfam" id="PF00759">
    <property type="entry name" value="Glyco_hydro_9"/>
    <property type="match status" value="1"/>
</dbReference>
<dbReference type="Gene3D" id="2.60.120.260">
    <property type="entry name" value="Galactose-binding domain-like"/>
    <property type="match status" value="1"/>
</dbReference>
<keyword evidence="5 7" id="KW-0326">Glycosidase</keyword>
<dbReference type="InterPro" id="IPR008979">
    <property type="entry name" value="Galactose-bd-like_sf"/>
</dbReference>
<evidence type="ECO:0000256" key="7">
    <source>
        <dbReference type="PROSITE-ProRule" id="PRU10060"/>
    </source>
</evidence>
<dbReference type="SUPFAM" id="SSF49785">
    <property type="entry name" value="Galactose-binding domain-like"/>
    <property type="match status" value="1"/>
</dbReference>
<evidence type="ECO:0000256" key="6">
    <source>
        <dbReference type="ARBA" id="ARBA00023326"/>
    </source>
</evidence>
<evidence type="ECO:0000256" key="8">
    <source>
        <dbReference type="RuleBase" id="RU361166"/>
    </source>
</evidence>
<dbReference type="Gene3D" id="1.50.10.10">
    <property type="match status" value="1"/>
</dbReference>
<feature type="domain" description="Cellulase Ig-like" evidence="11">
    <location>
        <begin position="224"/>
        <end position="301"/>
    </location>
</feature>
<dbReference type="SUPFAM" id="SSF48208">
    <property type="entry name" value="Six-hairpin glycosidases"/>
    <property type="match status" value="1"/>
</dbReference>
<dbReference type="EMBL" id="FOYZ01000002">
    <property type="protein sequence ID" value="SFR63654.1"/>
    <property type="molecule type" value="Genomic_DNA"/>
</dbReference>
<feature type="active site" evidence="7">
    <location>
        <position position="735"/>
    </location>
</feature>
<keyword evidence="4 7" id="KW-0119">Carbohydrate metabolism</keyword>
<feature type="active site" evidence="7">
    <location>
        <position position="726"/>
    </location>
</feature>
<dbReference type="PROSITE" id="PS00698">
    <property type="entry name" value="GH9_3"/>
    <property type="match status" value="1"/>
</dbReference>
<evidence type="ECO:0000256" key="2">
    <source>
        <dbReference type="ARBA" id="ARBA00022801"/>
    </source>
</evidence>
<feature type="region of interest" description="Disordered" evidence="9">
    <location>
        <begin position="507"/>
        <end position="527"/>
    </location>
</feature>
<gene>
    <name evidence="12" type="ORF">SAMN05661086_00612</name>
</gene>
<evidence type="ECO:0000313" key="13">
    <source>
        <dbReference type="Proteomes" id="UP000199659"/>
    </source>
</evidence>
<keyword evidence="6 7" id="KW-0624">Polysaccharide degradation</keyword>
<name>A0A1I6IAJ9_9FIRM</name>
<feature type="chain" id="PRO_5039745777" description="Endoglucanase" evidence="8">
    <location>
        <begin position="22"/>
        <end position="752"/>
    </location>
</feature>
<sequence length="752" mass="83453">MKRGLFIILAAVMLCVCGCNAKNKEESNQEVIKSVETEEAVELVTEEAEEEEMDTKLIENGDFEMPNENPEAWKVYMQDGAGVFTVKDQQGVLTISTTGNVNYGVQLFQDVGELVQGGVYRLQFDICASTERTIEYRVQINGGDYHAYAGKEKLGLKTEMVTESLEFTMNEATDPAPRLVFNCGKFDGTEGIGEHKIYIDNVSLELIDDSNIVKVEAEESTLLDINLDQVGYQLSAQKTAIFRGDSMDETFDVVNKDTNKIVYTGNIVGEKMNFTADEKNYYGDFSVVTEAGTYFIQTKNHGTSYDFKIGDSIYEDAYIDVVKMLYLQRCGCELEEKYAGRFAHSACHTSEAVIYGTDKKIDVTGGWHDAGDYGRYVVAGAKAVNDLLLAVEYTDASKNDSIGIPESGNGVPDLLDEVRYELEWMLKMQDAESGGVYHKVTCASFPGDTVLPQDETEELIVSPISLTATYDFAAVMAKASTMYKEYDNDFAEKCLKQAKRAMEYAETTDNKSGFKNPQGVSTGEYGDSTTRDERYWAAAELYKVTGSTEYLELVEAIVKNEIPTGFGWQSVGGYGTYAVLSYKPAEGLEVYKQLKEAFIKEADQLVEKSKSDGYFISLGNEYVWGSNLDVASNAMIMLLANRLEPKEDYVVYAREHLHYCFGANPLSISYVTGYGTVSPVHVHHRPSAALEETMKGMLVGGPNKDFGDPYAAAVLKDAPPAMCYVDNHASYSTNEVTIYWNSPLIFVMSELK</sequence>
<reference evidence="12 13" key="1">
    <citation type="submission" date="2016-10" db="EMBL/GenBank/DDBJ databases">
        <authorList>
            <person name="de Groot N.N."/>
        </authorList>
    </citation>
    <scope>NUCLEOTIDE SEQUENCE [LARGE SCALE GENOMIC DNA]</scope>
    <source>
        <strain evidence="12 13">743A</strain>
    </source>
</reference>
<proteinExistence type="inferred from homology"/>
<dbReference type="PANTHER" id="PTHR22298">
    <property type="entry name" value="ENDO-1,4-BETA-GLUCANASE"/>
    <property type="match status" value="1"/>
</dbReference>
<evidence type="ECO:0000256" key="9">
    <source>
        <dbReference type="SAM" id="MobiDB-lite"/>
    </source>
</evidence>
<dbReference type="InterPro" id="IPR033126">
    <property type="entry name" value="Glyco_hydro_9_Asp/Glu_AS"/>
</dbReference>
<evidence type="ECO:0000256" key="4">
    <source>
        <dbReference type="ARBA" id="ARBA00023277"/>
    </source>
</evidence>
<protein>
    <recommendedName>
        <fullName evidence="8">Endoglucanase</fullName>
        <ecNumber evidence="8">3.2.1.4</ecNumber>
    </recommendedName>
</protein>
<dbReference type="Pfam" id="PF02927">
    <property type="entry name" value="CelD_N"/>
    <property type="match status" value="1"/>
</dbReference>
<dbReference type="InterPro" id="IPR008928">
    <property type="entry name" value="6-hairpin_glycosidase_sf"/>
</dbReference>
<keyword evidence="2 7" id="KW-0378">Hydrolase</keyword>
<dbReference type="InterPro" id="IPR001701">
    <property type="entry name" value="Glyco_hydro_9"/>
</dbReference>
<evidence type="ECO:0000256" key="5">
    <source>
        <dbReference type="ARBA" id="ARBA00023295"/>
    </source>
</evidence>
<dbReference type="AlphaFoldDB" id="A0A1I6IAJ9"/>
<feature type="domain" description="Glycoside hydrolase family 9" evidence="10">
    <location>
        <begin position="314"/>
        <end position="748"/>
    </location>
</feature>
<dbReference type="GO" id="GO:0008810">
    <property type="term" value="F:cellulase activity"/>
    <property type="evidence" value="ECO:0007669"/>
    <property type="project" value="UniProtKB-EC"/>
</dbReference>
<comment type="similarity">
    <text evidence="1 7 8">Belongs to the glycosyl hydrolase 9 (cellulase E) family.</text>
</comment>
<dbReference type="RefSeq" id="WP_092559228.1">
    <property type="nucleotide sequence ID" value="NZ_FOYZ01000002.1"/>
</dbReference>
<evidence type="ECO:0000256" key="3">
    <source>
        <dbReference type="ARBA" id="ARBA00023001"/>
    </source>
</evidence>
<dbReference type="SUPFAM" id="SSF81296">
    <property type="entry name" value="E set domains"/>
    <property type="match status" value="1"/>
</dbReference>
<feature type="compositionally biased region" description="Polar residues" evidence="9">
    <location>
        <begin position="510"/>
        <end position="521"/>
    </location>
</feature>
<feature type="signal peptide" evidence="8">
    <location>
        <begin position="1"/>
        <end position="21"/>
    </location>
</feature>
<dbReference type="Proteomes" id="UP000199659">
    <property type="component" value="Unassembled WGS sequence"/>
</dbReference>
<dbReference type="Gene3D" id="2.60.40.10">
    <property type="entry name" value="Immunoglobulins"/>
    <property type="match status" value="1"/>
</dbReference>
<evidence type="ECO:0000259" key="11">
    <source>
        <dbReference type="Pfam" id="PF02927"/>
    </source>
</evidence>
<evidence type="ECO:0000256" key="1">
    <source>
        <dbReference type="ARBA" id="ARBA00007072"/>
    </source>
</evidence>